<dbReference type="Pfam" id="PF00787">
    <property type="entry name" value="PX"/>
    <property type="match status" value="1"/>
</dbReference>
<dbReference type="InterPro" id="IPR027267">
    <property type="entry name" value="AH/BAR_dom_sf"/>
</dbReference>
<evidence type="ECO:0000256" key="2">
    <source>
        <dbReference type="ARBA" id="ARBA00004496"/>
    </source>
</evidence>
<dbReference type="CDD" id="cd07623">
    <property type="entry name" value="BAR_SNX1_2"/>
    <property type="match status" value="1"/>
</dbReference>
<dbReference type="PANTHER" id="PTHR10555:SF170">
    <property type="entry name" value="FI18122P1"/>
    <property type="match status" value="1"/>
</dbReference>
<dbReference type="SUPFAM" id="SSF64268">
    <property type="entry name" value="PX domain"/>
    <property type="match status" value="1"/>
</dbReference>
<dbReference type="GO" id="GO:0005794">
    <property type="term" value="C:Golgi apparatus"/>
    <property type="evidence" value="ECO:0007669"/>
    <property type="project" value="UniProtKB-SubCell"/>
</dbReference>
<dbReference type="GO" id="GO:0010008">
    <property type="term" value="C:endosome membrane"/>
    <property type="evidence" value="ECO:0007669"/>
    <property type="project" value="TreeGrafter"/>
</dbReference>
<evidence type="ECO:0000256" key="1">
    <source>
        <dbReference type="ARBA" id="ARBA00004287"/>
    </source>
</evidence>
<dbReference type="Gene3D" id="1.20.1270.60">
    <property type="entry name" value="Arfaptin homology (AH) domain/BAR domain"/>
    <property type="match status" value="1"/>
</dbReference>
<evidence type="ECO:0000256" key="3">
    <source>
        <dbReference type="ARBA" id="ARBA00004555"/>
    </source>
</evidence>
<keyword evidence="6" id="KW-0963">Cytoplasm</keyword>
<evidence type="ECO:0000256" key="4">
    <source>
        <dbReference type="ARBA" id="ARBA00010883"/>
    </source>
</evidence>
<keyword evidence="7" id="KW-0597">Phosphoprotein</keyword>
<dbReference type="EMBL" id="JABDTM020021631">
    <property type="protein sequence ID" value="KAH0816384.1"/>
    <property type="molecule type" value="Genomic_DNA"/>
</dbReference>
<feature type="region of interest" description="Disordered" evidence="11">
    <location>
        <begin position="1"/>
        <end position="21"/>
    </location>
</feature>
<dbReference type="PANTHER" id="PTHR10555">
    <property type="entry name" value="SORTING NEXIN"/>
    <property type="match status" value="1"/>
</dbReference>
<feature type="domain" description="Sorting nexin/Vps5-like C-terminal" evidence="14">
    <location>
        <begin position="72"/>
        <end position="296"/>
    </location>
</feature>
<evidence type="ECO:0000256" key="10">
    <source>
        <dbReference type="ARBA" id="ARBA00023136"/>
    </source>
</evidence>
<dbReference type="InterPro" id="IPR001683">
    <property type="entry name" value="PX_dom"/>
</dbReference>
<evidence type="ECO:0000256" key="12">
    <source>
        <dbReference type="SAM" id="Phobius"/>
    </source>
</evidence>
<evidence type="ECO:0000256" key="11">
    <source>
        <dbReference type="SAM" id="MobiDB-lite"/>
    </source>
</evidence>
<keyword evidence="12" id="KW-0812">Transmembrane</keyword>
<evidence type="ECO:0000313" key="16">
    <source>
        <dbReference type="Proteomes" id="UP000719412"/>
    </source>
</evidence>
<dbReference type="Pfam" id="PF09325">
    <property type="entry name" value="Vps5"/>
    <property type="match status" value="1"/>
</dbReference>
<evidence type="ECO:0000256" key="9">
    <source>
        <dbReference type="ARBA" id="ARBA00023034"/>
    </source>
</evidence>
<keyword evidence="8" id="KW-0653">Protein transport</keyword>
<comment type="caution">
    <text evidence="15">The sequence shown here is derived from an EMBL/GenBank/DDBJ whole genome shotgun (WGS) entry which is preliminary data.</text>
</comment>
<accession>A0A8J6LBX0</accession>
<feature type="domain" description="PX" evidence="13">
    <location>
        <begin position="17"/>
        <end position="54"/>
    </location>
</feature>
<reference evidence="15" key="2">
    <citation type="submission" date="2021-08" db="EMBL/GenBank/DDBJ databases">
        <authorList>
            <person name="Eriksson T."/>
        </authorList>
    </citation>
    <scope>NUCLEOTIDE SEQUENCE</scope>
    <source>
        <strain evidence="15">Stoneville</strain>
        <tissue evidence="15">Whole head</tissue>
    </source>
</reference>
<comment type="similarity">
    <text evidence="4">Belongs to the sorting nexin family.</text>
</comment>
<dbReference type="Proteomes" id="UP000719412">
    <property type="component" value="Unassembled WGS sequence"/>
</dbReference>
<dbReference type="GO" id="GO:0005829">
    <property type="term" value="C:cytosol"/>
    <property type="evidence" value="ECO:0007669"/>
    <property type="project" value="GOC"/>
</dbReference>
<keyword evidence="9" id="KW-0333">Golgi apparatus</keyword>
<dbReference type="GO" id="GO:0035091">
    <property type="term" value="F:phosphatidylinositol binding"/>
    <property type="evidence" value="ECO:0007669"/>
    <property type="project" value="InterPro"/>
</dbReference>
<dbReference type="AlphaFoldDB" id="A0A8J6LBX0"/>
<feature type="transmembrane region" description="Helical" evidence="12">
    <location>
        <begin position="331"/>
        <end position="350"/>
    </location>
</feature>
<evidence type="ECO:0000256" key="6">
    <source>
        <dbReference type="ARBA" id="ARBA00022490"/>
    </source>
</evidence>
<dbReference type="FunFam" id="1.20.1270.60:FF:000022">
    <property type="entry name" value="Sorting nexin 3 protein"/>
    <property type="match status" value="1"/>
</dbReference>
<keyword evidence="5" id="KW-0813">Transport</keyword>
<gene>
    <name evidence="15" type="ORF">GEV33_006407</name>
</gene>
<evidence type="ECO:0000313" key="15">
    <source>
        <dbReference type="EMBL" id="KAH0816384.1"/>
    </source>
</evidence>
<dbReference type="GO" id="GO:0015031">
    <property type="term" value="P:protein transport"/>
    <property type="evidence" value="ECO:0007669"/>
    <property type="project" value="UniProtKB-KW"/>
</dbReference>
<reference evidence="15" key="1">
    <citation type="journal article" date="2020" name="J Insects Food Feed">
        <title>The yellow mealworm (Tenebrio molitor) genome: a resource for the emerging insects as food and feed industry.</title>
        <authorList>
            <person name="Eriksson T."/>
            <person name="Andere A."/>
            <person name="Kelstrup H."/>
            <person name="Emery V."/>
            <person name="Picard C."/>
        </authorList>
    </citation>
    <scope>NUCLEOTIDE SEQUENCE</scope>
    <source>
        <strain evidence="15">Stoneville</strain>
        <tissue evidence="15">Whole head</tissue>
    </source>
</reference>
<proteinExistence type="inferred from homology"/>
<evidence type="ECO:0000256" key="5">
    <source>
        <dbReference type="ARBA" id="ARBA00022448"/>
    </source>
</evidence>
<dbReference type="InterPro" id="IPR036871">
    <property type="entry name" value="PX_dom_sf"/>
</dbReference>
<feature type="compositionally biased region" description="Polar residues" evidence="11">
    <location>
        <begin position="1"/>
        <end position="18"/>
    </location>
</feature>
<evidence type="ECO:0008006" key="17">
    <source>
        <dbReference type="Google" id="ProtNLM"/>
    </source>
</evidence>
<dbReference type="GO" id="GO:0098796">
    <property type="term" value="C:membrane protein complex"/>
    <property type="evidence" value="ECO:0007669"/>
    <property type="project" value="UniProtKB-ARBA"/>
</dbReference>
<dbReference type="Gene3D" id="3.30.1520.10">
    <property type="entry name" value="Phox-like domain"/>
    <property type="match status" value="1"/>
</dbReference>
<keyword evidence="16" id="KW-1185">Reference proteome</keyword>
<name>A0A8J6LBX0_TENMO</name>
<keyword evidence="10 12" id="KW-0472">Membrane</keyword>
<dbReference type="GO" id="GO:0034498">
    <property type="term" value="P:early endosome to Golgi transport"/>
    <property type="evidence" value="ECO:0007669"/>
    <property type="project" value="TreeGrafter"/>
</dbReference>
<comment type="subcellular location">
    <subcellularLocation>
        <location evidence="2">Cytoplasm</location>
    </subcellularLocation>
    <subcellularLocation>
        <location evidence="3">Golgi apparatus</location>
    </subcellularLocation>
    <subcellularLocation>
        <location evidence="1">Membrane</location>
        <topology evidence="1">Peripheral membrane protein</topology>
        <orientation evidence="1">Cytoplasmic side</orientation>
    </subcellularLocation>
</comment>
<keyword evidence="12" id="KW-1133">Transmembrane helix</keyword>
<dbReference type="InterPro" id="IPR015404">
    <property type="entry name" value="Vps5_C"/>
</dbReference>
<dbReference type="SUPFAM" id="SSF103657">
    <property type="entry name" value="BAR/IMD domain-like"/>
    <property type="match status" value="1"/>
</dbReference>
<organism evidence="15 16">
    <name type="scientific">Tenebrio molitor</name>
    <name type="common">Yellow mealworm beetle</name>
    <dbReference type="NCBI Taxonomy" id="7067"/>
    <lineage>
        <taxon>Eukaryota</taxon>
        <taxon>Metazoa</taxon>
        <taxon>Ecdysozoa</taxon>
        <taxon>Arthropoda</taxon>
        <taxon>Hexapoda</taxon>
        <taxon>Insecta</taxon>
        <taxon>Pterygota</taxon>
        <taxon>Neoptera</taxon>
        <taxon>Endopterygota</taxon>
        <taxon>Coleoptera</taxon>
        <taxon>Polyphaga</taxon>
        <taxon>Cucujiformia</taxon>
        <taxon>Tenebrionidae</taxon>
        <taxon>Tenebrio</taxon>
    </lineage>
</organism>
<evidence type="ECO:0000256" key="8">
    <source>
        <dbReference type="ARBA" id="ARBA00022927"/>
    </source>
</evidence>
<evidence type="ECO:0000259" key="13">
    <source>
        <dbReference type="Pfam" id="PF00787"/>
    </source>
</evidence>
<sequence length="425" mass="49344">MTKIKISSQSEGSPSNGNDFVERRRASLERYLKRTAQHPVLVLDPDFREFLESDVELPKATSTSALSSAGVMRLFNKVGETVNKITYKMDETDPWFEDRLTHIEALETQLRKLHANVEAMVAYRKELSHLTNGVSRSAAMLSACEDHNSLSMALSHLADTEEKVEALHLEQANTDFFILCELLKDYLGLLGSVRDAFHERTKLFQHWQHSQQMLAKKREAKAKMELTNRSDKVDQAGAEVIEWEAKVERGQENFDKISKMIKMEVERFEKCRIHDFKMMFIKYLENHLNHQAQVVKIKNFVKIVMANRNIDERFRKPRRTKGTPLFVQRNYYAAGIIAFGGLSWFLFELLPGTKKLKKSQLEGKFDTPPEIQTRFLEAQLSSTKAGYLQLISRLKAREEAREDELYRDETKPQPWYSKFFTQPEV</sequence>
<evidence type="ECO:0000259" key="14">
    <source>
        <dbReference type="Pfam" id="PF09325"/>
    </source>
</evidence>
<protein>
    <recommendedName>
        <fullName evidence="17">PX domain-containing protein</fullName>
    </recommendedName>
</protein>
<evidence type="ECO:0000256" key="7">
    <source>
        <dbReference type="ARBA" id="ARBA00022553"/>
    </source>
</evidence>